<evidence type="ECO:0000256" key="1">
    <source>
        <dbReference type="ARBA" id="ARBA00023172"/>
    </source>
</evidence>
<feature type="domain" description="Tyr recombinase" evidence="2">
    <location>
        <begin position="1"/>
        <end position="151"/>
    </location>
</feature>
<keyword evidence="1" id="KW-0233">DNA recombination</keyword>
<dbReference type="EMBL" id="JAUSTM010000010">
    <property type="protein sequence ID" value="MDQ0222717.1"/>
    <property type="molecule type" value="Genomic_DNA"/>
</dbReference>
<gene>
    <name evidence="3" type="ORF">J2S23_001274</name>
</gene>
<evidence type="ECO:0000313" key="3">
    <source>
        <dbReference type="EMBL" id="MDQ0222717.1"/>
    </source>
</evidence>
<keyword evidence="4" id="KW-1185">Reference proteome</keyword>
<reference evidence="3 4" key="1">
    <citation type="submission" date="2023-07" db="EMBL/GenBank/DDBJ databases">
        <title>Genomic Encyclopedia of Type Strains, Phase IV (KMG-IV): sequencing the most valuable type-strain genomes for metagenomic binning, comparative biology and taxonomic classification.</title>
        <authorList>
            <person name="Goeker M."/>
        </authorList>
    </citation>
    <scope>NUCLEOTIDE SEQUENCE [LARGE SCALE GENOMIC DNA]</scope>
    <source>
        <strain evidence="3 4">DSM 105143</strain>
    </source>
</reference>
<sequence>MIWSDIDLEKKIIHVQSTLEDLGNGEYRRKERTKTEAGMRFIELDDMTVQVLESWRNVQVKSGESDYVLARFDVPLHKTTLTRILQRQAKIAGVPEITGKGLRHSHDSFMINELGKDVLFVAARSGRVDKATTLNTYSHIYASKKATGGKDITNHLIASGFKPH</sequence>
<name>A0ABT9YRU8_9STRE</name>
<dbReference type="Pfam" id="PF00589">
    <property type="entry name" value="Phage_integrase"/>
    <property type="match status" value="1"/>
</dbReference>
<proteinExistence type="predicted"/>
<organism evidence="3 4">
    <name type="scientific">Streptococcus moroccensis</name>
    <dbReference type="NCBI Taxonomy" id="1451356"/>
    <lineage>
        <taxon>Bacteria</taxon>
        <taxon>Bacillati</taxon>
        <taxon>Bacillota</taxon>
        <taxon>Bacilli</taxon>
        <taxon>Lactobacillales</taxon>
        <taxon>Streptococcaceae</taxon>
        <taxon>Streptococcus</taxon>
    </lineage>
</organism>
<evidence type="ECO:0000259" key="2">
    <source>
        <dbReference type="PROSITE" id="PS51898"/>
    </source>
</evidence>
<dbReference type="InterPro" id="IPR011010">
    <property type="entry name" value="DNA_brk_join_enz"/>
</dbReference>
<protein>
    <submittedName>
        <fullName evidence="3">Integrase</fullName>
    </submittedName>
</protein>
<dbReference type="InterPro" id="IPR002104">
    <property type="entry name" value="Integrase_catalytic"/>
</dbReference>
<dbReference type="Gene3D" id="1.10.443.10">
    <property type="entry name" value="Intergrase catalytic core"/>
    <property type="match status" value="1"/>
</dbReference>
<dbReference type="PROSITE" id="PS51898">
    <property type="entry name" value="TYR_RECOMBINASE"/>
    <property type="match status" value="1"/>
</dbReference>
<dbReference type="SUPFAM" id="SSF56349">
    <property type="entry name" value="DNA breaking-rejoining enzymes"/>
    <property type="match status" value="1"/>
</dbReference>
<comment type="caution">
    <text evidence="3">The sequence shown here is derived from an EMBL/GenBank/DDBJ whole genome shotgun (WGS) entry which is preliminary data.</text>
</comment>
<evidence type="ECO:0000313" key="4">
    <source>
        <dbReference type="Proteomes" id="UP001223079"/>
    </source>
</evidence>
<dbReference type="InterPro" id="IPR013762">
    <property type="entry name" value="Integrase-like_cat_sf"/>
</dbReference>
<dbReference type="Proteomes" id="UP001223079">
    <property type="component" value="Unassembled WGS sequence"/>
</dbReference>
<accession>A0ABT9YRU8</accession>